<comment type="similarity">
    <text evidence="3 4">Belongs to the TRAFAC class myosin-kinesin ATPase superfamily. Kinesin family.</text>
</comment>
<dbReference type="SMART" id="SM00129">
    <property type="entry name" value="KISc"/>
    <property type="match status" value="1"/>
</dbReference>
<gene>
    <name evidence="7" type="ORF">GMRT_11440</name>
</gene>
<dbReference type="GO" id="GO:0005874">
    <property type="term" value="C:microtubule"/>
    <property type="evidence" value="ECO:0007669"/>
    <property type="project" value="UniProtKB-KW"/>
</dbReference>
<dbReference type="InterPro" id="IPR001752">
    <property type="entry name" value="Kinesin_motor_dom"/>
</dbReference>
<dbReference type="PROSITE" id="PS50067">
    <property type="entry name" value="KINESIN_MOTOR_2"/>
    <property type="match status" value="1"/>
</dbReference>
<keyword evidence="4" id="KW-0493">Microtubule</keyword>
<keyword evidence="8" id="KW-1185">Reference proteome</keyword>
<dbReference type="GO" id="GO:0007018">
    <property type="term" value="P:microtubule-based movement"/>
    <property type="evidence" value="ECO:0007669"/>
    <property type="project" value="InterPro"/>
</dbReference>
<dbReference type="InterPro" id="IPR027640">
    <property type="entry name" value="Kinesin-like_fam"/>
</dbReference>
<keyword evidence="3 4" id="KW-0505">Motor protein</keyword>
<dbReference type="Gene3D" id="3.40.850.10">
    <property type="entry name" value="Kinesin motor domain"/>
    <property type="match status" value="1"/>
</dbReference>
<dbReference type="GO" id="GO:0005524">
    <property type="term" value="F:ATP binding"/>
    <property type="evidence" value="ECO:0007669"/>
    <property type="project" value="UniProtKB-UniRule"/>
</dbReference>
<evidence type="ECO:0000313" key="8">
    <source>
        <dbReference type="Proteomes" id="UP000315496"/>
    </source>
</evidence>
<protein>
    <recommendedName>
        <fullName evidence="4">Kinesin-like protein</fullName>
    </recommendedName>
</protein>
<dbReference type="GO" id="GO:0003777">
    <property type="term" value="F:microtubule motor activity"/>
    <property type="evidence" value="ECO:0007669"/>
    <property type="project" value="InterPro"/>
</dbReference>
<keyword evidence="1 3" id="KW-0547">Nucleotide-binding</keyword>
<feature type="domain" description="Kinesin motor" evidence="6">
    <location>
        <begin position="23"/>
        <end position="376"/>
    </location>
</feature>
<dbReference type="InterPro" id="IPR036961">
    <property type="entry name" value="Kinesin_motor_dom_sf"/>
</dbReference>
<keyword evidence="2 3" id="KW-0067">ATP-binding</keyword>
<dbReference type="Pfam" id="PF00225">
    <property type="entry name" value="Kinesin"/>
    <property type="match status" value="1"/>
</dbReference>
<dbReference type="EMBL" id="VDLU01000001">
    <property type="protein sequence ID" value="TNJ29743.1"/>
    <property type="molecule type" value="Genomic_DNA"/>
</dbReference>
<reference evidence="7 8" key="1">
    <citation type="submission" date="2019-05" db="EMBL/GenBank/DDBJ databases">
        <title>The compact genome of Giardia muris reveals important steps in the evolution of intestinal protozoan parasites.</title>
        <authorList>
            <person name="Xu F."/>
            <person name="Jimenez-Gonzalez A."/>
            <person name="Einarsson E."/>
            <person name="Astvaldsson A."/>
            <person name="Peirasmaki D."/>
            <person name="Eckmann L."/>
            <person name="Andersson J.O."/>
            <person name="Svard S.G."/>
            <person name="Jerlstrom-Hultqvist J."/>
        </authorList>
    </citation>
    <scope>NUCLEOTIDE SEQUENCE [LARGE SCALE GENOMIC DNA]</scope>
    <source>
        <strain evidence="7 8">Roberts-Thomson</strain>
    </source>
</reference>
<sequence>MQTPSRQSSFVATQAPPKGGVESVKVYCRFRPFNEQFEPVSSPCVEFTDDTQLQYLGMDPPKTFMFDRVFGPDATQETVFDCTAKHVLSQVFQGCNGTIFCYGQTGAGKSFTMTGPSVDSFKDRGLIPRVFDYLFDQCSAQRETFSHVIHCSFFEIYMERIRDLLADDPVVTTTESTPPTFLLPNTIHPGGENRCLPTGSANLQIRERKDLGVYVENLSSFEVSSADDLIRYLKRGNKNRVTAATNMNDQSSRSHSIFNVSIETEDLLSGAKRRSQLYLIDLAGSEKAAKTGVEGLRLDEARLINLSLSTLGNVINALSTGRSKHIPYRDSKLTRILQDSLGGTSSTALIICCSPSKYNEVETLSTLRFGERAKNVKNTLALNQEFSLKQMKAMLEKANTEIARLNGIIAGMVQASQLVSESILEKTMHERSLFEQEEPVSDFEVHVSGEVARVNALNQRMNTCTNLDELRDTLVDATQRYLNSLSQILSLRSQVSANEARMGELEDAIISVQRELDQEMGISADLRLEVDNQVSANNELRARYDSLGAHVESMKLELNNAQDKLKASEGRLKALQEQALQEQTADAVAYLTGDSLLGSTLKGSLPPPAHEVPLETRPKTRSVVFEDDLEKNASFDEQDDDERDDFVLYAVLKKETISDQEKIMYFDALRAQFQDARAQIKKLVRALSKDAFTVCQATLQAATMEERFSTLCNNAKILKQYRHLDTVVKQQAVEIGRLADDLAEARLASAQMQAELREAQANNAYLTDQLDTTKAGIGKIMKYKDDHIRNLQLRLDTQQDVLEGLQDIRGYSITRDGVLLANVSSAQADEGFLDCNGCYSFSQGLQHFSLLPFTTKVSEARPLQSAGILLPEELRSKLAKSTSITIRRRRF</sequence>
<dbReference type="PANTHER" id="PTHR47968:SF17">
    <property type="entry name" value="KINESIN-LIKE PROTEIN"/>
    <property type="match status" value="1"/>
</dbReference>
<feature type="coiled-coil region" evidence="5">
    <location>
        <begin position="742"/>
        <end position="808"/>
    </location>
</feature>
<dbReference type="Proteomes" id="UP000315496">
    <property type="component" value="Chromosome 1"/>
</dbReference>
<dbReference type="AlphaFoldDB" id="A0A4Z1T6Q1"/>
<name>A0A4Z1T6Q1_GIAMU</name>
<evidence type="ECO:0000256" key="4">
    <source>
        <dbReference type="RuleBase" id="RU000394"/>
    </source>
</evidence>
<dbReference type="PANTHER" id="PTHR47968">
    <property type="entry name" value="CENTROMERE PROTEIN E"/>
    <property type="match status" value="1"/>
</dbReference>
<comment type="caution">
    <text evidence="7">The sequence shown here is derived from an EMBL/GenBank/DDBJ whole genome shotgun (WGS) entry which is preliminary data.</text>
</comment>
<feature type="coiled-coil region" evidence="5">
    <location>
        <begin position="544"/>
        <end position="585"/>
    </location>
</feature>
<feature type="binding site" evidence="3">
    <location>
        <begin position="103"/>
        <end position="110"/>
    </location>
    <ligand>
        <name>ATP</name>
        <dbReference type="ChEBI" id="CHEBI:30616"/>
    </ligand>
</feature>
<dbReference type="InterPro" id="IPR027417">
    <property type="entry name" value="P-loop_NTPase"/>
</dbReference>
<dbReference type="SUPFAM" id="SSF52540">
    <property type="entry name" value="P-loop containing nucleoside triphosphate hydrolases"/>
    <property type="match status" value="1"/>
</dbReference>
<evidence type="ECO:0000313" key="7">
    <source>
        <dbReference type="EMBL" id="TNJ29743.1"/>
    </source>
</evidence>
<dbReference type="VEuPathDB" id="GiardiaDB:GMRT_11440"/>
<accession>A0A4Z1T6Q1</accession>
<evidence type="ECO:0000256" key="3">
    <source>
        <dbReference type="PROSITE-ProRule" id="PRU00283"/>
    </source>
</evidence>
<evidence type="ECO:0000256" key="2">
    <source>
        <dbReference type="ARBA" id="ARBA00022840"/>
    </source>
</evidence>
<evidence type="ECO:0000256" key="5">
    <source>
        <dbReference type="SAM" id="Coils"/>
    </source>
</evidence>
<dbReference type="PROSITE" id="PS00411">
    <property type="entry name" value="KINESIN_MOTOR_1"/>
    <property type="match status" value="1"/>
</dbReference>
<evidence type="ECO:0000256" key="1">
    <source>
        <dbReference type="ARBA" id="ARBA00022741"/>
    </source>
</evidence>
<dbReference type="GO" id="GO:0008017">
    <property type="term" value="F:microtubule binding"/>
    <property type="evidence" value="ECO:0007669"/>
    <property type="project" value="InterPro"/>
</dbReference>
<organism evidence="7 8">
    <name type="scientific">Giardia muris</name>
    <dbReference type="NCBI Taxonomy" id="5742"/>
    <lineage>
        <taxon>Eukaryota</taxon>
        <taxon>Metamonada</taxon>
        <taxon>Diplomonadida</taxon>
        <taxon>Hexamitidae</taxon>
        <taxon>Giardiinae</taxon>
        <taxon>Giardia</taxon>
    </lineage>
</organism>
<evidence type="ECO:0000259" key="6">
    <source>
        <dbReference type="PROSITE" id="PS50067"/>
    </source>
</evidence>
<dbReference type="InterPro" id="IPR019821">
    <property type="entry name" value="Kinesin_motor_CS"/>
</dbReference>
<keyword evidence="5" id="KW-0175">Coiled coil</keyword>
<dbReference type="OrthoDB" id="3176171at2759"/>
<proteinExistence type="inferred from homology"/>
<dbReference type="PRINTS" id="PR00380">
    <property type="entry name" value="KINESINHEAVY"/>
</dbReference>